<accession>A0ABP3KG49</accession>
<dbReference type="InterPro" id="IPR051922">
    <property type="entry name" value="Bact_Sporulation_Assoc"/>
</dbReference>
<dbReference type="InterPro" id="IPR036779">
    <property type="entry name" value="LysM_dom_sf"/>
</dbReference>
<dbReference type="InterPro" id="IPR007253">
    <property type="entry name" value="Cell_wall-bd_2"/>
</dbReference>
<evidence type="ECO:0000313" key="3">
    <source>
        <dbReference type="Proteomes" id="UP001410648"/>
    </source>
</evidence>
<dbReference type="PANTHER" id="PTHR30032:SF8">
    <property type="entry name" value="GERMINATION-SPECIFIC N-ACETYLMURAMOYL-L-ALANINE AMIDASE"/>
    <property type="match status" value="1"/>
</dbReference>
<dbReference type="Gene3D" id="3.10.350.10">
    <property type="entry name" value="LysM domain"/>
    <property type="match status" value="1"/>
</dbReference>
<evidence type="ECO:0000313" key="2">
    <source>
        <dbReference type="EMBL" id="GAA0479157.1"/>
    </source>
</evidence>
<dbReference type="CDD" id="cd00118">
    <property type="entry name" value="LysM"/>
    <property type="match status" value="1"/>
</dbReference>
<organism evidence="2 3">
    <name type="scientific">Alkalibacterium indicireducens</name>
    <dbReference type="NCBI Taxonomy" id="398758"/>
    <lineage>
        <taxon>Bacteria</taxon>
        <taxon>Bacillati</taxon>
        <taxon>Bacillota</taxon>
        <taxon>Bacilli</taxon>
        <taxon>Lactobacillales</taxon>
        <taxon>Carnobacteriaceae</taxon>
        <taxon>Alkalibacterium</taxon>
    </lineage>
</organism>
<dbReference type="Pfam" id="PF04122">
    <property type="entry name" value="CW_binding_2"/>
    <property type="match status" value="2"/>
</dbReference>
<proteinExistence type="predicted"/>
<reference evidence="3" key="1">
    <citation type="journal article" date="2019" name="Int. J. Syst. Evol. Microbiol.">
        <title>The Global Catalogue of Microorganisms (GCM) 10K type strain sequencing project: providing services to taxonomists for standard genome sequencing and annotation.</title>
        <authorList>
            <consortium name="The Broad Institute Genomics Platform"/>
            <consortium name="The Broad Institute Genome Sequencing Center for Infectious Disease"/>
            <person name="Wu L."/>
            <person name="Ma J."/>
        </authorList>
    </citation>
    <scope>NUCLEOTIDE SEQUENCE [LARGE SCALE GENOMIC DNA]</scope>
    <source>
        <strain evidence="3">JCM 14232</strain>
    </source>
</reference>
<dbReference type="SUPFAM" id="SSF54106">
    <property type="entry name" value="LysM domain"/>
    <property type="match status" value="1"/>
</dbReference>
<sequence>MLLVNGTRIDSETLNEISRLKASKVIILGGPNSVPEHISTTLKNRGLSVRRIAGQTRYDTSRMIAEELISLRGPSTAHLVNGDAYADAVSISAVAGRYQQPILLTRANELHPEVNRITSTVQDWRIIGGPDSVSATTEAQLRNRVTNVSRLTGRDRYEVNKRVLSHWGLRNNKVYVGSGTAFADVLTGSVIASREGSGVLLLSNRDRDIDSAITYSKDNKLDHFVILGGTVTIPTSTANVLKNIVINRVHTNGVYTVERGDTFRSIATSFGHTSFQLSQWNTHIKDINSSFAPLRTPFYPLHHKDYLD</sequence>
<gene>
    <name evidence="2" type="ORF">GCM10008936_06730</name>
</gene>
<dbReference type="InterPro" id="IPR018392">
    <property type="entry name" value="LysM"/>
</dbReference>
<evidence type="ECO:0000259" key="1">
    <source>
        <dbReference type="PROSITE" id="PS51782"/>
    </source>
</evidence>
<dbReference type="EMBL" id="BAAADA010000049">
    <property type="protein sequence ID" value="GAA0479157.1"/>
    <property type="molecule type" value="Genomic_DNA"/>
</dbReference>
<comment type="caution">
    <text evidence="2">The sequence shown here is derived from an EMBL/GenBank/DDBJ whole genome shotgun (WGS) entry which is preliminary data.</text>
</comment>
<dbReference type="Pfam" id="PF01476">
    <property type="entry name" value="LysM"/>
    <property type="match status" value="1"/>
</dbReference>
<dbReference type="Gene3D" id="3.40.50.12090">
    <property type="match status" value="2"/>
</dbReference>
<keyword evidence="3" id="KW-1185">Reference proteome</keyword>
<protein>
    <recommendedName>
        <fullName evidence="1">LysM domain-containing protein</fullName>
    </recommendedName>
</protein>
<dbReference type="Proteomes" id="UP001410648">
    <property type="component" value="Unassembled WGS sequence"/>
</dbReference>
<dbReference type="PANTHER" id="PTHR30032">
    <property type="entry name" value="N-ACETYLMURAMOYL-L-ALANINE AMIDASE-RELATED"/>
    <property type="match status" value="1"/>
</dbReference>
<name>A0ABP3KG49_9LACT</name>
<dbReference type="PROSITE" id="PS51782">
    <property type="entry name" value="LYSM"/>
    <property type="match status" value="1"/>
</dbReference>
<feature type="domain" description="LysM" evidence="1">
    <location>
        <begin position="253"/>
        <end position="299"/>
    </location>
</feature>